<proteinExistence type="predicted"/>
<name>A0A8H7PXR3_MORIS</name>
<sequence>MAAEARYPSRRRSSRQTSQSQPSATEEKSTSLTSSPRATRARSNVAQGDDTKPAIPVFEPSVATRHSSQMNVDQPLTTQSSSPTGSSSELSQNKVENLPEPVNEAIVEYVREGKKEVLWYATPPINVAPSSKPMHSTDYLYWKQQQRQKQQGS</sequence>
<protein>
    <submittedName>
        <fullName evidence="2">Uncharacterized protein</fullName>
    </submittedName>
</protein>
<dbReference type="Proteomes" id="UP000654370">
    <property type="component" value="Unassembled WGS sequence"/>
</dbReference>
<feature type="region of interest" description="Disordered" evidence="1">
    <location>
        <begin position="1"/>
        <end position="99"/>
    </location>
</feature>
<evidence type="ECO:0000313" key="2">
    <source>
        <dbReference type="EMBL" id="KAG2182307.1"/>
    </source>
</evidence>
<feature type="compositionally biased region" description="Low complexity" evidence="1">
    <location>
        <begin position="74"/>
        <end position="92"/>
    </location>
</feature>
<feature type="compositionally biased region" description="Polar residues" evidence="1">
    <location>
        <begin position="30"/>
        <end position="46"/>
    </location>
</feature>
<evidence type="ECO:0000313" key="3">
    <source>
        <dbReference type="Proteomes" id="UP000654370"/>
    </source>
</evidence>
<gene>
    <name evidence="2" type="ORF">INT43_007234</name>
</gene>
<accession>A0A8H7PXR3</accession>
<comment type="caution">
    <text evidence="2">The sequence shown here is derived from an EMBL/GenBank/DDBJ whole genome shotgun (WGS) entry which is preliminary data.</text>
</comment>
<organism evidence="2 3">
    <name type="scientific">Mortierella isabellina</name>
    <name type="common">Filamentous fungus</name>
    <name type="synonym">Umbelopsis isabellina</name>
    <dbReference type="NCBI Taxonomy" id="91625"/>
    <lineage>
        <taxon>Eukaryota</taxon>
        <taxon>Fungi</taxon>
        <taxon>Fungi incertae sedis</taxon>
        <taxon>Mucoromycota</taxon>
        <taxon>Mucoromycotina</taxon>
        <taxon>Umbelopsidomycetes</taxon>
        <taxon>Umbelopsidales</taxon>
        <taxon>Umbelopsidaceae</taxon>
        <taxon>Umbelopsis</taxon>
    </lineage>
</organism>
<reference evidence="2" key="1">
    <citation type="submission" date="2020-12" db="EMBL/GenBank/DDBJ databases">
        <title>Metabolic potential, ecology and presence of endohyphal bacteria is reflected in genomic diversity of Mucoromycotina.</title>
        <authorList>
            <person name="Muszewska A."/>
            <person name="Okrasinska A."/>
            <person name="Steczkiewicz K."/>
            <person name="Drgas O."/>
            <person name="Orlowska M."/>
            <person name="Perlinska-Lenart U."/>
            <person name="Aleksandrzak-Piekarczyk T."/>
            <person name="Szatraj K."/>
            <person name="Zielenkiewicz U."/>
            <person name="Pilsyk S."/>
            <person name="Malc E."/>
            <person name="Mieczkowski P."/>
            <person name="Kruszewska J.S."/>
            <person name="Biernat P."/>
            <person name="Pawlowska J."/>
        </authorList>
    </citation>
    <scope>NUCLEOTIDE SEQUENCE</scope>
    <source>
        <strain evidence="2">WA0000067209</strain>
    </source>
</reference>
<dbReference type="EMBL" id="JAEPQZ010000004">
    <property type="protein sequence ID" value="KAG2182307.1"/>
    <property type="molecule type" value="Genomic_DNA"/>
</dbReference>
<dbReference type="AlphaFoldDB" id="A0A8H7PXR3"/>
<keyword evidence="3" id="KW-1185">Reference proteome</keyword>
<dbReference type="OrthoDB" id="1742084at2759"/>
<evidence type="ECO:0000256" key="1">
    <source>
        <dbReference type="SAM" id="MobiDB-lite"/>
    </source>
</evidence>